<evidence type="ECO:0000313" key="8">
    <source>
        <dbReference type="Proteomes" id="UP000280792"/>
    </source>
</evidence>
<dbReference type="InterPro" id="IPR006179">
    <property type="entry name" value="5_nucleotidase/apyrase"/>
</dbReference>
<accession>A0A3P3VMH2</accession>
<dbReference type="Gene3D" id="3.90.780.10">
    <property type="entry name" value="5'-Nucleotidase, C-terminal domain"/>
    <property type="match status" value="1"/>
</dbReference>
<feature type="domain" description="5'-Nucleotidase C-terminal" evidence="6">
    <location>
        <begin position="339"/>
        <end position="462"/>
    </location>
</feature>
<reference evidence="7 8" key="2">
    <citation type="submission" date="2018-12" db="EMBL/GenBank/DDBJ databases">
        <title>Simiduia agarivorans gen. nov., sp. nov., a marine, agarolytic bacterium isolated from shallow coastal water from Keelung, Taiwan.</title>
        <authorList>
            <person name="Shieh W.Y."/>
        </authorList>
    </citation>
    <scope>NUCLEOTIDE SEQUENCE [LARGE SCALE GENOMIC DNA]</scope>
    <source>
        <strain evidence="7 8">GTF-13</strain>
    </source>
</reference>
<dbReference type="GO" id="GO:0009166">
    <property type="term" value="P:nucleotide catabolic process"/>
    <property type="evidence" value="ECO:0007669"/>
    <property type="project" value="InterPro"/>
</dbReference>
<dbReference type="PANTHER" id="PTHR11575">
    <property type="entry name" value="5'-NUCLEOTIDASE-RELATED"/>
    <property type="match status" value="1"/>
</dbReference>
<keyword evidence="4" id="KW-0812">Transmembrane</keyword>
<dbReference type="InterPro" id="IPR008334">
    <property type="entry name" value="5'-Nucleotdase_C"/>
</dbReference>
<dbReference type="Gene3D" id="3.60.21.10">
    <property type="match status" value="1"/>
</dbReference>
<dbReference type="GO" id="GO:0000166">
    <property type="term" value="F:nucleotide binding"/>
    <property type="evidence" value="ECO:0007669"/>
    <property type="project" value="UniProtKB-KW"/>
</dbReference>
<name>A0A3P3VMH2_9GAMM</name>
<evidence type="ECO:0000256" key="3">
    <source>
        <dbReference type="RuleBase" id="RU362119"/>
    </source>
</evidence>
<reference evidence="7 8" key="1">
    <citation type="submission" date="2018-08" db="EMBL/GenBank/DDBJ databases">
        <authorList>
            <person name="Khan S.A."/>
        </authorList>
    </citation>
    <scope>NUCLEOTIDE SEQUENCE [LARGE SCALE GENOMIC DNA]</scope>
    <source>
        <strain evidence="7 8">GTF-13</strain>
    </source>
</reference>
<feature type="transmembrane region" description="Helical" evidence="4">
    <location>
        <begin position="589"/>
        <end position="610"/>
    </location>
</feature>
<dbReference type="InterPro" id="IPR004843">
    <property type="entry name" value="Calcineurin-like_PHP"/>
</dbReference>
<dbReference type="PRINTS" id="PR01607">
    <property type="entry name" value="APYRASEFAMLY"/>
</dbReference>
<gene>
    <name evidence="7" type="ORF">D0544_15780</name>
</gene>
<evidence type="ECO:0000259" key="6">
    <source>
        <dbReference type="Pfam" id="PF02872"/>
    </source>
</evidence>
<feature type="domain" description="Calcineurin-like phosphoesterase" evidence="5">
    <location>
        <begin position="6"/>
        <end position="251"/>
    </location>
</feature>
<dbReference type="PROSITE" id="PS00786">
    <property type="entry name" value="5_NUCLEOTIDASE_2"/>
    <property type="match status" value="1"/>
</dbReference>
<dbReference type="GO" id="GO:0016788">
    <property type="term" value="F:hydrolase activity, acting on ester bonds"/>
    <property type="evidence" value="ECO:0007669"/>
    <property type="project" value="InterPro"/>
</dbReference>
<comment type="similarity">
    <text evidence="1 3">Belongs to the 5'-nucleotidase family.</text>
</comment>
<dbReference type="InterPro" id="IPR029052">
    <property type="entry name" value="Metallo-depent_PP-like"/>
</dbReference>
<keyword evidence="3" id="KW-0547">Nucleotide-binding</keyword>
<evidence type="ECO:0000256" key="1">
    <source>
        <dbReference type="ARBA" id="ARBA00006654"/>
    </source>
</evidence>
<dbReference type="Proteomes" id="UP000280792">
    <property type="component" value="Unassembled WGS sequence"/>
</dbReference>
<keyword evidence="4" id="KW-1133">Transmembrane helix</keyword>
<dbReference type="AlphaFoldDB" id="A0A3P3VMH2"/>
<evidence type="ECO:0000259" key="5">
    <source>
        <dbReference type="Pfam" id="PF00149"/>
    </source>
</evidence>
<protein>
    <submittedName>
        <fullName evidence="7">Bifunctional metallophosphatase/5'-nucleotidase</fullName>
    </submittedName>
</protein>
<evidence type="ECO:0000256" key="2">
    <source>
        <dbReference type="ARBA" id="ARBA00022729"/>
    </source>
</evidence>
<proteinExistence type="inferred from homology"/>
<evidence type="ECO:0000313" key="7">
    <source>
        <dbReference type="EMBL" id="RRJ83537.1"/>
    </source>
</evidence>
<dbReference type="Pfam" id="PF02872">
    <property type="entry name" value="5_nucleotid_C"/>
    <property type="match status" value="1"/>
</dbReference>
<dbReference type="SUPFAM" id="SSF55816">
    <property type="entry name" value="5'-nucleotidase (syn. UDP-sugar hydrolase), C-terminal domain"/>
    <property type="match status" value="1"/>
</dbReference>
<dbReference type="SUPFAM" id="SSF56300">
    <property type="entry name" value="Metallo-dependent phosphatases"/>
    <property type="match status" value="1"/>
</dbReference>
<keyword evidence="2" id="KW-0732">Signal</keyword>
<keyword evidence="3" id="KW-0378">Hydrolase</keyword>
<evidence type="ECO:0000256" key="4">
    <source>
        <dbReference type="SAM" id="Phobius"/>
    </source>
</evidence>
<dbReference type="Pfam" id="PF00149">
    <property type="entry name" value="Metallophos"/>
    <property type="match status" value="1"/>
</dbReference>
<dbReference type="InterPro" id="IPR036907">
    <property type="entry name" value="5'-Nucleotdase_C_sf"/>
</dbReference>
<dbReference type="GO" id="GO:0046872">
    <property type="term" value="F:metal ion binding"/>
    <property type="evidence" value="ECO:0007669"/>
    <property type="project" value="InterPro"/>
</dbReference>
<comment type="caution">
    <text evidence="7">The sequence shown here is derived from an EMBL/GenBank/DDBJ whole genome shotgun (WGS) entry which is preliminary data.</text>
</comment>
<keyword evidence="8" id="KW-1185">Reference proteome</keyword>
<dbReference type="InterPro" id="IPR006146">
    <property type="entry name" value="5'-Nucleotdase_CS"/>
</dbReference>
<keyword evidence="4" id="KW-0472">Membrane</keyword>
<sequence>MAQTITVLHTNDWQSRLLGFGPNLEYSPQSINDDDTRGGIARLATLINERRQAAGSQGPVLLLDGGDFSMGTLFHTLTRETGAELQLLTQLGYDAVTLGNHEFDFRPDGLARMFRAAQQHTPGLVPVLASNLVFDADDPADDSLQAVVEAGLIREGMLLERGGVTFGLFGLMGVDAGEVAPNKAPVTLAEQVDSAQRMVATLREQGAELVILLSHMGVIAGKDGQWEGEEVTLVQQVPGIDLVIGGHSHTPLSRPIMVGDTPIVQAGSEGQYLGELVLSREAGRVRVVDYQLHPVDDRTPGDPAITARIEALKAQVTAQVLQDFGYRFDQPLVTTPRTLTREYGDPVLGNLVTDALRAATGADIALTGNGTIRDDLWRGRSGVQAVSDLYRLEPLGIGELNDEPGYPLMKVWFRPPDLKSIFEVLLLGYQLRGDSYFPRLSGVRVTYNNYRPPFDRVTRVELGDSQRGYRELDLSADNPELFSIGGTTYVGGFTWLIGDISYGLLSATPRDASGRPLADIRATIVDGDETRAGVQEIKAWKALLDYFSALPDTSGDGIADIALDGVSGEQRMVERSSLSPGAMLANTGGIAWTLYSLVALLLILSLWLLLRFLKKRR</sequence>
<organism evidence="7 8">
    <name type="scientific">Aestuariirhabdus litorea</name>
    <dbReference type="NCBI Taxonomy" id="2528527"/>
    <lineage>
        <taxon>Bacteria</taxon>
        <taxon>Pseudomonadati</taxon>
        <taxon>Pseudomonadota</taxon>
        <taxon>Gammaproteobacteria</taxon>
        <taxon>Oceanospirillales</taxon>
        <taxon>Aestuariirhabdaceae</taxon>
        <taxon>Aestuariirhabdus</taxon>
    </lineage>
</organism>
<dbReference type="EMBL" id="QWEZ01000002">
    <property type="protein sequence ID" value="RRJ83537.1"/>
    <property type="molecule type" value="Genomic_DNA"/>
</dbReference>
<dbReference type="PANTHER" id="PTHR11575:SF24">
    <property type="entry name" value="5'-NUCLEOTIDASE"/>
    <property type="match status" value="1"/>
</dbReference>